<dbReference type="GO" id="GO:0004519">
    <property type="term" value="F:endonuclease activity"/>
    <property type="evidence" value="ECO:0007669"/>
    <property type="project" value="UniProtKB-KW"/>
</dbReference>
<keyword evidence="2" id="KW-0255">Endonuclease</keyword>
<dbReference type="Proteomes" id="UP000316706">
    <property type="component" value="Unassembled WGS sequence"/>
</dbReference>
<evidence type="ECO:0000313" key="3">
    <source>
        <dbReference type="Proteomes" id="UP000316706"/>
    </source>
</evidence>
<dbReference type="OrthoDB" id="4464809at2"/>
<accession>A0A543IDB8</accession>
<dbReference type="RefSeq" id="WP_141968079.1">
    <property type="nucleotide sequence ID" value="NZ_VFPO01000001.1"/>
</dbReference>
<comment type="caution">
    <text evidence="2">The sequence shown here is derived from an EMBL/GenBank/DDBJ whole genome shotgun (WGS) entry which is preliminary data.</text>
</comment>
<evidence type="ECO:0000259" key="1">
    <source>
        <dbReference type="Pfam" id="PF13391"/>
    </source>
</evidence>
<dbReference type="Pfam" id="PF13391">
    <property type="entry name" value="HNH_2"/>
    <property type="match status" value="1"/>
</dbReference>
<keyword evidence="2" id="KW-0540">Nuclease</keyword>
<gene>
    <name evidence="2" type="ORF">FHX41_2198</name>
</gene>
<proteinExistence type="predicted"/>
<sequence length="310" mass="35494">MKAYVGVTDGEWSDFLAQRPEINEVNFWRPSSEHGFNVLVPGEPFFFKSHYPENRIVGGGFYSGFARLRLSEAWTLYGEGNGAASLDGMRRRIGFYRKVTIAPGEDPIIGCILLRDVRFFPYEERPEPPRDFKSNIVQGKSFDLGTHGEAEYFQYLLSRLIGHEVDVDLSVSWHRPGPVYGDKRLAPQRLGQTAFKAVVLNAYEGRCAITGSRIRPVLQAAHILPLPKGGEHRLDNGILLRSDVHTLFDRGYIGIDSKYRLMVSPRLRDEFGNGNEYFQCEGKEILTPRRRRDRPNAEFLEWHADTVFRR</sequence>
<dbReference type="EMBL" id="VFPO01000001">
    <property type="protein sequence ID" value="TQM68550.1"/>
    <property type="molecule type" value="Genomic_DNA"/>
</dbReference>
<keyword evidence="3" id="KW-1185">Reference proteome</keyword>
<dbReference type="CDD" id="cd00085">
    <property type="entry name" value="HNHc"/>
    <property type="match status" value="1"/>
</dbReference>
<name>A0A543IDB8_9ACTN</name>
<evidence type="ECO:0000313" key="2">
    <source>
        <dbReference type="EMBL" id="TQM68550.1"/>
    </source>
</evidence>
<reference evidence="2 3" key="1">
    <citation type="submission" date="2019-06" db="EMBL/GenBank/DDBJ databases">
        <title>Sequencing the genomes of 1000 actinobacteria strains.</title>
        <authorList>
            <person name="Klenk H.-P."/>
        </authorList>
    </citation>
    <scope>NUCLEOTIDE SEQUENCE [LARGE SCALE GENOMIC DNA]</scope>
    <source>
        <strain evidence="2 3">DSM 45043</strain>
    </source>
</reference>
<dbReference type="InterPro" id="IPR003615">
    <property type="entry name" value="HNH_nuc"/>
</dbReference>
<dbReference type="AlphaFoldDB" id="A0A543IDB8"/>
<organism evidence="2 3">
    <name type="scientific">Actinomadura hallensis</name>
    <dbReference type="NCBI Taxonomy" id="337895"/>
    <lineage>
        <taxon>Bacteria</taxon>
        <taxon>Bacillati</taxon>
        <taxon>Actinomycetota</taxon>
        <taxon>Actinomycetes</taxon>
        <taxon>Streptosporangiales</taxon>
        <taxon>Thermomonosporaceae</taxon>
        <taxon>Actinomadura</taxon>
    </lineage>
</organism>
<feature type="domain" description="HNH nuclease" evidence="1">
    <location>
        <begin position="207"/>
        <end position="256"/>
    </location>
</feature>
<keyword evidence="2" id="KW-0378">Hydrolase</keyword>
<protein>
    <submittedName>
        <fullName evidence="2">Putative restriction endonuclease</fullName>
    </submittedName>
</protein>